<feature type="transmembrane region" description="Helical" evidence="6">
    <location>
        <begin position="159"/>
        <end position="177"/>
    </location>
</feature>
<protein>
    <submittedName>
        <fullName evidence="7">Uncharacterized protein</fullName>
    </submittedName>
</protein>
<comment type="caution">
    <text evidence="7">The sequence shown here is derived from an EMBL/GenBank/DDBJ whole genome shotgun (WGS) entry which is preliminary data.</text>
</comment>
<evidence type="ECO:0000256" key="4">
    <source>
        <dbReference type="ARBA" id="ARBA00023136"/>
    </source>
</evidence>
<organism evidence="7 8">
    <name type="scientific">Rhodotorula taiwanensis</name>
    <dbReference type="NCBI Taxonomy" id="741276"/>
    <lineage>
        <taxon>Eukaryota</taxon>
        <taxon>Fungi</taxon>
        <taxon>Dikarya</taxon>
        <taxon>Basidiomycota</taxon>
        <taxon>Pucciniomycotina</taxon>
        <taxon>Microbotryomycetes</taxon>
        <taxon>Sporidiobolales</taxon>
        <taxon>Sporidiobolaceae</taxon>
        <taxon>Rhodotorula</taxon>
    </lineage>
</organism>
<dbReference type="PANTHER" id="PTHR10989">
    <property type="entry name" value="ANDROGEN-INDUCED PROTEIN 1-RELATED"/>
    <property type="match status" value="1"/>
</dbReference>
<accession>A0A2S5B705</accession>
<evidence type="ECO:0000313" key="7">
    <source>
        <dbReference type="EMBL" id="POY72546.1"/>
    </source>
</evidence>
<feature type="compositionally biased region" description="Basic and acidic residues" evidence="5">
    <location>
        <begin position="230"/>
        <end position="247"/>
    </location>
</feature>
<feature type="transmembrane region" description="Helical" evidence="6">
    <location>
        <begin position="51"/>
        <end position="73"/>
    </location>
</feature>
<evidence type="ECO:0000256" key="1">
    <source>
        <dbReference type="ARBA" id="ARBA00004127"/>
    </source>
</evidence>
<dbReference type="PANTHER" id="PTHR10989:SF16">
    <property type="entry name" value="AT02829P-RELATED"/>
    <property type="match status" value="1"/>
</dbReference>
<dbReference type="OrthoDB" id="1898221at2759"/>
<dbReference type="InterPro" id="IPR006838">
    <property type="entry name" value="ADTRP_AIG1"/>
</dbReference>
<reference evidence="7 8" key="1">
    <citation type="journal article" date="2018" name="Front. Microbiol.">
        <title>Prospects for Fungal Bioremediation of Acidic Radioactive Waste Sites: Characterization and Genome Sequence of Rhodotorula taiwanensis MD1149.</title>
        <authorList>
            <person name="Tkavc R."/>
            <person name="Matrosova V.Y."/>
            <person name="Grichenko O.E."/>
            <person name="Gostincar C."/>
            <person name="Volpe R.P."/>
            <person name="Klimenkova P."/>
            <person name="Gaidamakova E.K."/>
            <person name="Zhou C.E."/>
            <person name="Stewart B.J."/>
            <person name="Lyman M.G."/>
            <person name="Malfatti S.A."/>
            <person name="Rubinfeld B."/>
            <person name="Courtot M."/>
            <person name="Singh J."/>
            <person name="Dalgard C.L."/>
            <person name="Hamilton T."/>
            <person name="Frey K.G."/>
            <person name="Gunde-Cimerman N."/>
            <person name="Dugan L."/>
            <person name="Daly M.J."/>
        </authorList>
    </citation>
    <scope>NUCLEOTIDE SEQUENCE [LARGE SCALE GENOMIC DNA]</scope>
    <source>
        <strain evidence="7 8">MD1149</strain>
    </source>
</reference>
<evidence type="ECO:0000256" key="2">
    <source>
        <dbReference type="ARBA" id="ARBA00022692"/>
    </source>
</evidence>
<feature type="region of interest" description="Disordered" evidence="5">
    <location>
        <begin position="228"/>
        <end position="247"/>
    </location>
</feature>
<name>A0A2S5B705_9BASI</name>
<comment type="subcellular location">
    <subcellularLocation>
        <location evidence="1">Endomembrane system</location>
        <topology evidence="1">Multi-pass membrane protein</topology>
    </subcellularLocation>
</comment>
<dbReference type="EMBL" id="PJQD01000048">
    <property type="protein sequence ID" value="POY72546.1"/>
    <property type="molecule type" value="Genomic_DNA"/>
</dbReference>
<keyword evidence="4 6" id="KW-0472">Membrane</keyword>
<feature type="transmembrane region" description="Helical" evidence="6">
    <location>
        <begin position="85"/>
        <end position="106"/>
    </location>
</feature>
<dbReference type="Proteomes" id="UP000237144">
    <property type="component" value="Unassembled WGS sequence"/>
</dbReference>
<evidence type="ECO:0000256" key="3">
    <source>
        <dbReference type="ARBA" id="ARBA00022989"/>
    </source>
</evidence>
<evidence type="ECO:0000256" key="6">
    <source>
        <dbReference type="SAM" id="Phobius"/>
    </source>
</evidence>
<dbReference type="Pfam" id="PF04750">
    <property type="entry name" value="Far-17a_AIG1"/>
    <property type="match status" value="1"/>
</dbReference>
<proteinExistence type="predicted"/>
<keyword evidence="2 6" id="KW-0812">Transmembrane</keyword>
<evidence type="ECO:0000256" key="5">
    <source>
        <dbReference type="SAM" id="MobiDB-lite"/>
    </source>
</evidence>
<gene>
    <name evidence="7" type="ORF">BMF94_4372</name>
</gene>
<evidence type="ECO:0000313" key="8">
    <source>
        <dbReference type="Proteomes" id="UP000237144"/>
    </source>
</evidence>
<dbReference type="GO" id="GO:0012505">
    <property type="term" value="C:endomembrane system"/>
    <property type="evidence" value="ECO:0007669"/>
    <property type="project" value="UniProtKB-SubCell"/>
</dbReference>
<dbReference type="AlphaFoldDB" id="A0A2S5B705"/>
<sequence>MTFPPTIPRSPLATLLHAGALASLSWSFRELWKPGPMTDFMDAQYGGHWTYLTILSLAVTWLTFAFSLAYDLVPIAPFARIKTSLAVLAVPVEGLVGLLYWSLTVLDPSLLNPATEPGKEPFRIPLALDVSLHGLPAVYLWLDFLAFSPRFPRRARPHLLMTTAASVYVLWMEFAASKNRRYPYPMLDSMTPVQRSGFYLLQIPTLIALYHVANFVHGLVRGSSSEMGENEARKVRQAEDKVAAKVQ</sequence>
<keyword evidence="8" id="KW-1185">Reference proteome</keyword>
<feature type="transmembrane region" description="Helical" evidence="6">
    <location>
        <begin position="197"/>
        <end position="220"/>
    </location>
</feature>
<keyword evidence="3 6" id="KW-1133">Transmembrane helix</keyword>
<dbReference type="GO" id="GO:0016020">
    <property type="term" value="C:membrane"/>
    <property type="evidence" value="ECO:0007669"/>
    <property type="project" value="InterPro"/>
</dbReference>